<accession>W7UKD3</accession>
<dbReference type="Proteomes" id="UP000019365">
    <property type="component" value="Unassembled WGS sequence"/>
</dbReference>
<dbReference type="PANTHER" id="PTHR43133:SF8">
    <property type="entry name" value="RNA POLYMERASE SIGMA FACTOR HI_1459-RELATED"/>
    <property type="match status" value="1"/>
</dbReference>
<dbReference type="NCBIfam" id="TIGR02937">
    <property type="entry name" value="sigma70-ECF"/>
    <property type="match status" value="1"/>
</dbReference>
<keyword evidence="2" id="KW-0805">Transcription regulation</keyword>
<dbReference type="OrthoDB" id="1820736at2"/>
<evidence type="ECO:0000313" key="7">
    <source>
        <dbReference type="EMBL" id="EWM54238.1"/>
    </source>
</evidence>
<gene>
    <name evidence="7" type="ORF">RF007C_11550</name>
</gene>
<evidence type="ECO:0000256" key="1">
    <source>
        <dbReference type="ARBA" id="ARBA00010641"/>
    </source>
</evidence>
<evidence type="ECO:0000256" key="2">
    <source>
        <dbReference type="ARBA" id="ARBA00023015"/>
    </source>
</evidence>
<dbReference type="Pfam" id="PF08281">
    <property type="entry name" value="Sigma70_r4_2"/>
    <property type="match status" value="1"/>
</dbReference>
<dbReference type="InterPro" id="IPR013325">
    <property type="entry name" value="RNA_pol_sigma_r2"/>
</dbReference>
<dbReference type="GO" id="GO:0016987">
    <property type="term" value="F:sigma factor activity"/>
    <property type="evidence" value="ECO:0007669"/>
    <property type="project" value="UniProtKB-KW"/>
</dbReference>
<keyword evidence="8" id="KW-1185">Reference proteome</keyword>
<keyword evidence="4" id="KW-0238">DNA-binding</keyword>
<dbReference type="eggNOG" id="COG1595">
    <property type="taxonomic scope" value="Bacteria"/>
</dbReference>
<keyword evidence="3" id="KW-0731">Sigma factor</keyword>
<dbReference type="InterPro" id="IPR039425">
    <property type="entry name" value="RNA_pol_sigma-70-like"/>
</dbReference>
<comment type="similarity">
    <text evidence="1">Belongs to the sigma-70 factor family. ECF subfamily.</text>
</comment>
<keyword evidence="5" id="KW-0804">Transcription</keyword>
<sequence length="191" mass="22297">MTDNEYRKMYDIDPYKAQTALFYEYFNYVYAIIYNKLRSCGNREDIEECVEDVFSSVFISYDRDRNFNGDMKGFIAVIANRTAIQMYRKLSRHKDTVYIENEAAEIADTDCIMEKTERNVLKNTLLKLIKSLGEPDSDIIIQKYYYNMNSSEIAKKHSMSPSSVRMRCSRALKKLKELLAAEGYGLKEGNI</sequence>
<organism evidence="7 8">
    <name type="scientific">Ruminococcus flavefaciens 007c</name>
    <dbReference type="NCBI Taxonomy" id="1341157"/>
    <lineage>
        <taxon>Bacteria</taxon>
        <taxon>Bacillati</taxon>
        <taxon>Bacillota</taxon>
        <taxon>Clostridia</taxon>
        <taxon>Eubacteriales</taxon>
        <taxon>Oscillospiraceae</taxon>
        <taxon>Ruminococcus</taxon>
    </lineage>
</organism>
<dbReference type="GO" id="GO:0006352">
    <property type="term" value="P:DNA-templated transcription initiation"/>
    <property type="evidence" value="ECO:0007669"/>
    <property type="project" value="InterPro"/>
</dbReference>
<dbReference type="RefSeq" id="WP_019677982.1">
    <property type="nucleotide sequence ID" value="NZ_ATAX01000016.1"/>
</dbReference>
<dbReference type="SUPFAM" id="SSF88659">
    <property type="entry name" value="Sigma3 and sigma4 domains of RNA polymerase sigma factors"/>
    <property type="match status" value="1"/>
</dbReference>
<dbReference type="PATRIC" id="fig|1341157.4.peg.900"/>
<comment type="caution">
    <text evidence="7">The sequence shown here is derived from an EMBL/GenBank/DDBJ whole genome shotgun (WGS) entry which is preliminary data.</text>
</comment>
<dbReference type="PANTHER" id="PTHR43133">
    <property type="entry name" value="RNA POLYMERASE ECF-TYPE SIGMA FACTO"/>
    <property type="match status" value="1"/>
</dbReference>
<dbReference type="InterPro" id="IPR036388">
    <property type="entry name" value="WH-like_DNA-bd_sf"/>
</dbReference>
<dbReference type="InterPro" id="IPR013324">
    <property type="entry name" value="RNA_pol_sigma_r3/r4-like"/>
</dbReference>
<dbReference type="InterPro" id="IPR013249">
    <property type="entry name" value="RNA_pol_sigma70_r4_t2"/>
</dbReference>
<feature type="domain" description="RNA polymerase sigma factor 70 region 4 type 2" evidence="6">
    <location>
        <begin position="124"/>
        <end position="175"/>
    </location>
</feature>
<evidence type="ECO:0000256" key="5">
    <source>
        <dbReference type="ARBA" id="ARBA00023163"/>
    </source>
</evidence>
<dbReference type="InterPro" id="IPR014284">
    <property type="entry name" value="RNA_pol_sigma-70_dom"/>
</dbReference>
<dbReference type="Gene3D" id="1.10.10.10">
    <property type="entry name" value="Winged helix-like DNA-binding domain superfamily/Winged helix DNA-binding domain"/>
    <property type="match status" value="1"/>
</dbReference>
<evidence type="ECO:0000256" key="3">
    <source>
        <dbReference type="ARBA" id="ARBA00023082"/>
    </source>
</evidence>
<reference evidence="7 8" key="1">
    <citation type="journal article" date="2014" name="PLoS ONE">
        <title>Rumen cellulosomics: divergent fiber-degrading strategies revealed by comparative genome-wide analysis of six ruminococcal strains.</title>
        <authorList>
            <person name="Dassa B."/>
            <person name="Borovok I."/>
            <person name="Ruimy-Israeli V."/>
            <person name="Lamed R."/>
            <person name="Flint H.J."/>
            <person name="Duncan S.H."/>
            <person name="Henrissat B."/>
            <person name="Coutinho P."/>
            <person name="Morrison M."/>
            <person name="Mosoni P."/>
            <person name="Yeoman C.J."/>
            <person name="White B.A."/>
            <person name="Bayer E.A."/>
        </authorList>
    </citation>
    <scope>NUCLEOTIDE SEQUENCE [LARGE SCALE GENOMIC DNA]</scope>
    <source>
        <strain evidence="7 8">007c</strain>
    </source>
</reference>
<name>W7UKD3_RUMFL</name>
<evidence type="ECO:0000259" key="6">
    <source>
        <dbReference type="Pfam" id="PF08281"/>
    </source>
</evidence>
<dbReference type="GO" id="GO:0003677">
    <property type="term" value="F:DNA binding"/>
    <property type="evidence" value="ECO:0007669"/>
    <property type="project" value="UniProtKB-KW"/>
</dbReference>
<evidence type="ECO:0000256" key="4">
    <source>
        <dbReference type="ARBA" id="ARBA00023125"/>
    </source>
</evidence>
<evidence type="ECO:0000313" key="8">
    <source>
        <dbReference type="Proteomes" id="UP000019365"/>
    </source>
</evidence>
<protein>
    <recommendedName>
        <fullName evidence="6">RNA polymerase sigma factor 70 region 4 type 2 domain-containing protein</fullName>
    </recommendedName>
</protein>
<dbReference type="SUPFAM" id="SSF88946">
    <property type="entry name" value="Sigma2 domain of RNA polymerase sigma factors"/>
    <property type="match status" value="1"/>
</dbReference>
<dbReference type="Gene3D" id="1.10.1740.10">
    <property type="match status" value="1"/>
</dbReference>
<dbReference type="AlphaFoldDB" id="W7UKD3"/>
<dbReference type="EMBL" id="ATAX01000016">
    <property type="protein sequence ID" value="EWM54238.1"/>
    <property type="molecule type" value="Genomic_DNA"/>
</dbReference>
<proteinExistence type="inferred from homology"/>